<evidence type="ECO:0000313" key="10">
    <source>
        <dbReference type="Proteomes" id="UP000321638"/>
    </source>
</evidence>
<feature type="transmembrane region" description="Helical" evidence="8">
    <location>
        <begin position="521"/>
        <end position="545"/>
    </location>
</feature>
<dbReference type="Gene3D" id="1.20.1640.10">
    <property type="entry name" value="Multidrug efflux transporter AcrB transmembrane domain"/>
    <property type="match status" value="2"/>
</dbReference>
<evidence type="ECO:0000256" key="5">
    <source>
        <dbReference type="ARBA" id="ARBA00022692"/>
    </source>
</evidence>
<protein>
    <submittedName>
        <fullName evidence="9">Efflux RND transporter permease subunit</fullName>
    </submittedName>
</protein>
<feature type="transmembrane region" description="Helical" evidence="8">
    <location>
        <begin position="12"/>
        <end position="29"/>
    </location>
</feature>
<evidence type="ECO:0000256" key="6">
    <source>
        <dbReference type="ARBA" id="ARBA00022989"/>
    </source>
</evidence>
<comment type="subcellular location">
    <subcellularLocation>
        <location evidence="1">Cell inner membrane</location>
        <topology evidence="1">Multi-pass membrane protein</topology>
    </subcellularLocation>
</comment>
<dbReference type="Pfam" id="PF00873">
    <property type="entry name" value="ACR_tran"/>
    <property type="match status" value="1"/>
</dbReference>
<keyword evidence="2" id="KW-0813">Transport</keyword>
<dbReference type="GO" id="GO:0042910">
    <property type="term" value="F:xenobiotic transmembrane transporter activity"/>
    <property type="evidence" value="ECO:0007669"/>
    <property type="project" value="TreeGrafter"/>
</dbReference>
<proteinExistence type="predicted"/>
<keyword evidence="10" id="KW-1185">Reference proteome</keyword>
<dbReference type="InterPro" id="IPR001036">
    <property type="entry name" value="Acrflvin-R"/>
</dbReference>
<dbReference type="Gene3D" id="3.30.2090.10">
    <property type="entry name" value="Multidrug efflux transporter AcrB TolC docking domain, DN and DC subdomains"/>
    <property type="match status" value="2"/>
</dbReference>
<feature type="transmembrane region" description="Helical" evidence="8">
    <location>
        <begin position="430"/>
        <end position="450"/>
    </location>
</feature>
<keyword evidence="6 8" id="KW-1133">Transmembrane helix</keyword>
<dbReference type="RefSeq" id="WP_147852416.1">
    <property type="nucleotide sequence ID" value="NZ_VDUZ01000082.1"/>
</dbReference>
<accession>A0A5C8P7V5</accession>
<feature type="transmembrane region" description="Helical" evidence="8">
    <location>
        <begin position="952"/>
        <end position="972"/>
    </location>
</feature>
<evidence type="ECO:0000256" key="4">
    <source>
        <dbReference type="ARBA" id="ARBA00022519"/>
    </source>
</evidence>
<dbReference type="Gene3D" id="3.30.70.1320">
    <property type="entry name" value="Multidrug efflux transporter AcrB pore domain like"/>
    <property type="match status" value="1"/>
</dbReference>
<feature type="transmembrane region" description="Helical" evidence="8">
    <location>
        <begin position="333"/>
        <end position="352"/>
    </location>
</feature>
<feature type="transmembrane region" description="Helical" evidence="8">
    <location>
        <begin position="984"/>
        <end position="1008"/>
    </location>
</feature>
<evidence type="ECO:0000256" key="3">
    <source>
        <dbReference type="ARBA" id="ARBA00022475"/>
    </source>
</evidence>
<dbReference type="SUPFAM" id="SSF82866">
    <property type="entry name" value="Multidrug efflux transporter AcrB transmembrane domain"/>
    <property type="match status" value="2"/>
</dbReference>
<dbReference type="PRINTS" id="PR00702">
    <property type="entry name" value="ACRIFLAVINRP"/>
</dbReference>
<dbReference type="SUPFAM" id="SSF82693">
    <property type="entry name" value="Multidrug efflux transporter AcrB pore domain, PN1, PN2, PC1 and PC2 subdomains"/>
    <property type="match status" value="3"/>
</dbReference>
<dbReference type="GO" id="GO:0005886">
    <property type="term" value="C:plasma membrane"/>
    <property type="evidence" value="ECO:0007669"/>
    <property type="project" value="UniProtKB-SubCell"/>
</dbReference>
<dbReference type="Proteomes" id="UP000321638">
    <property type="component" value="Unassembled WGS sequence"/>
</dbReference>
<gene>
    <name evidence="9" type="ORF">FHP25_38945</name>
</gene>
<name>A0A5C8P7V5_9HYPH</name>
<dbReference type="SUPFAM" id="SSF82714">
    <property type="entry name" value="Multidrug efflux transporter AcrB TolC docking domain, DN and DC subdomains"/>
    <property type="match status" value="2"/>
</dbReference>
<comment type="caution">
    <text evidence="9">The sequence shown here is derived from an EMBL/GenBank/DDBJ whole genome shotgun (WGS) entry which is preliminary data.</text>
</comment>
<dbReference type="OrthoDB" id="9806532at2"/>
<keyword evidence="7 8" id="KW-0472">Membrane</keyword>
<dbReference type="EMBL" id="VDUZ01000082">
    <property type="protein sequence ID" value="TXL69466.1"/>
    <property type="molecule type" value="Genomic_DNA"/>
</dbReference>
<feature type="transmembrane region" description="Helical" evidence="8">
    <location>
        <begin position="908"/>
        <end position="931"/>
    </location>
</feature>
<evidence type="ECO:0000256" key="7">
    <source>
        <dbReference type="ARBA" id="ARBA00023136"/>
    </source>
</evidence>
<feature type="transmembrane region" description="Helical" evidence="8">
    <location>
        <begin position="359"/>
        <end position="381"/>
    </location>
</feature>
<evidence type="ECO:0000256" key="1">
    <source>
        <dbReference type="ARBA" id="ARBA00004429"/>
    </source>
</evidence>
<keyword evidence="5 8" id="KW-0812">Transmembrane</keyword>
<keyword evidence="4" id="KW-0997">Cell inner membrane</keyword>
<evidence type="ECO:0000256" key="2">
    <source>
        <dbReference type="ARBA" id="ARBA00022448"/>
    </source>
</evidence>
<reference evidence="9 10" key="1">
    <citation type="submission" date="2019-06" db="EMBL/GenBank/DDBJ databases">
        <title>New taxonomy in bacterial strain CC-CFT640, isolated from vineyard.</title>
        <authorList>
            <person name="Lin S.-Y."/>
            <person name="Tsai C.-F."/>
            <person name="Young C.-C."/>
        </authorList>
    </citation>
    <scope>NUCLEOTIDE SEQUENCE [LARGE SCALE GENOMIC DNA]</scope>
    <source>
        <strain evidence="9 10">CC-CFT640</strain>
    </source>
</reference>
<dbReference type="InterPro" id="IPR027463">
    <property type="entry name" value="AcrB_DN_DC_subdom"/>
</dbReference>
<dbReference type="PANTHER" id="PTHR32063">
    <property type="match status" value="1"/>
</dbReference>
<feature type="transmembrane region" description="Helical" evidence="8">
    <location>
        <begin position="856"/>
        <end position="875"/>
    </location>
</feature>
<feature type="transmembrane region" description="Helical" evidence="8">
    <location>
        <begin position="462"/>
        <end position="489"/>
    </location>
</feature>
<sequence>MRLPEISIRRPVFATVMSLALILLGLVSYQRLSVREYPNIDEPTLTVETTYRGASAEIVESQITQPLEESLYGIDGIDLMTSFSRAERSQITVKFRLSRNVDSAAADVRDRVSRVRSRLPTEIDEPVIAKVEADANPIIYISFTSDTISQLDVTDYVDRFVKDQLQTIDGVSQLRIFGERTFAMRIWLDRVRMAAYRITTQDVENALRRQNLEVPSGRIESSAREFTILAETDLRTPQQFDNLILRENDGYLVRLKDVGRAEIEARDTRVISRYNGKPAVNVGVIKQSTANPLAVAKDVKARLPQILADLPDGISAEIAYDTTVFIDRSIANVFNTIGEAVVLVVLVIFVFLRTLRATIVPLVTIPVSLIGTFTMMLALGFSVNTLTLLAMVLAIGLVVDDAIVMLENIARYVEQGMEPFAAALRGSREIAFAVVAMTITLAAVYAPIAFQTGRTGRLFTEFALTLAGSVVVSGFVALTLSPMMCSLLLKHHSQHGRVYMFGERVLEAMNRGYRRLLGWTLAARPVVVVVGLAVAATAGLVFSILPQELAPTEDRGSVSNIGFAPEGSTLDYSLGYAVRLEDIYLRSGQFNRPQISENVDRLLVIVGFPDVTRILAFARMRPWEERTVKQQTVTELARPLTSRIPGILAFPVNPPSFGLRSTDKPVQVVLLTTQPYEVLDAATDQLLAVARTNSCLAALDTDLKLNKPDLRVRPDREKAALLGVEVDTIGRTLETLMGGRQVTRFKREGKQYDVMVQVADADRVRPDQLNEIFVRARSGQMVPLATLISIQETVAPKELNHFNKLRASTVSANLAAGCALGDALAFMEKAAGQLPPSIRIDYNGVSREFKISSKGLYELFLMALIFIFLVLAAQFESFIDPFIIMLTVPLTMTGALLALHFTGNTLNVYSQIGLVTLIGLITKHGILIVEFANQLQETGLSKVEAVKEAATLRLRPILMTTGAMVLGAIPLATATGAGGESRQAIGWVIVGGLTLGTVLTLFVVPTAYTYLARTRRPHEGAGAAAPEGTAQPAE</sequence>
<organism evidence="9 10">
    <name type="scientific">Vineibacter terrae</name>
    <dbReference type="NCBI Taxonomy" id="2586908"/>
    <lineage>
        <taxon>Bacteria</taxon>
        <taxon>Pseudomonadati</taxon>
        <taxon>Pseudomonadota</taxon>
        <taxon>Alphaproteobacteria</taxon>
        <taxon>Hyphomicrobiales</taxon>
        <taxon>Vineibacter</taxon>
    </lineage>
</organism>
<dbReference type="Gene3D" id="3.30.70.1430">
    <property type="entry name" value="Multidrug efflux transporter AcrB pore domain"/>
    <property type="match status" value="2"/>
</dbReference>
<evidence type="ECO:0000313" key="9">
    <source>
        <dbReference type="EMBL" id="TXL69466.1"/>
    </source>
</evidence>
<dbReference type="PANTHER" id="PTHR32063:SF28">
    <property type="entry name" value="BLR2861 PROTEIN"/>
    <property type="match status" value="1"/>
</dbReference>
<dbReference type="FunFam" id="1.20.1640.10:FF:000001">
    <property type="entry name" value="Efflux pump membrane transporter"/>
    <property type="match status" value="1"/>
</dbReference>
<keyword evidence="3" id="KW-1003">Cell membrane</keyword>
<dbReference type="AlphaFoldDB" id="A0A5C8P7V5"/>
<feature type="transmembrane region" description="Helical" evidence="8">
    <location>
        <begin position="882"/>
        <end position="902"/>
    </location>
</feature>
<feature type="transmembrane region" description="Helical" evidence="8">
    <location>
        <begin position="387"/>
        <end position="409"/>
    </location>
</feature>
<evidence type="ECO:0000256" key="8">
    <source>
        <dbReference type="SAM" id="Phobius"/>
    </source>
</evidence>
<dbReference type="Gene3D" id="3.30.70.1440">
    <property type="entry name" value="Multidrug efflux transporter AcrB pore domain"/>
    <property type="match status" value="1"/>
</dbReference>